<gene>
    <name evidence="11" type="primary">NPT1</name>
    <name evidence="11" type="ORF">C6P46_001168</name>
</gene>
<dbReference type="Proteomes" id="UP000777482">
    <property type="component" value="Unassembled WGS sequence"/>
</dbReference>
<dbReference type="SUPFAM" id="SSF54675">
    <property type="entry name" value="Nicotinate/Quinolinate PRTase N-terminal domain-like"/>
    <property type="match status" value="1"/>
</dbReference>
<keyword evidence="5 8" id="KW-0436">Ligase</keyword>
<keyword evidence="11" id="KW-0808">Transferase</keyword>
<evidence type="ECO:0000256" key="8">
    <source>
        <dbReference type="RuleBase" id="RU003838"/>
    </source>
</evidence>
<accession>A0A9P6W5G6</accession>
<dbReference type="InterPro" id="IPR006406">
    <property type="entry name" value="Nic_PRibTrfase"/>
</dbReference>
<comment type="PTM">
    <text evidence="8">Transiently phosphorylated on a His residue during the reaction cycle. Phosphorylation strongly increases the affinity for substrates and increases the rate of nicotinate D-ribonucleotide production. Dephosphorylation regenerates the low-affinity form of the enzyme, leading to product release.</text>
</comment>
<evidence type="ECO:0000256" key="1">
    <source>
        <dbReference type="ARBA" id="ARBA00004952"/>
    </source>
</evidence>
<reference evidence="11 12" key="1">
    <citation type="submission" date="2020-11" db="EMBL/GenBank/DDBJ databases">
        <title>Kefir isolates.</title>
        <authorList>
            <person name="Marcisauskas S."/>
            <person name="Kim Y."/>
            <person name="Blasche S."/>
        </authorList>
    </citation>
    <scope>NUCLEOTIDE SEQUENCE [LARGE SCALE GENOMIC DNA]</scope>
    <source>
        <strain evidence="11 12">KR</strain>
    </source>
</reference>
<comment type="catalytic activity">
    <reaction evidence="7 8">
        <text>5-phospho-alpha-D-ribose 1-diphosphate + nicotinate + ATP + H2O = nicotinate beta-D-ribonucleotide + ADP + phosphate + diphosphate</text>
        <dbReference type="Rhea" id="RHEA:36163"/>
        <dbReference type="ChEBI" id="CHEBI:15377"/>
        <dbReference type="ChEBI" id="CHEBI:30616"/>
        <dbReference type="ChEBI" id="CHEBI:32544"/>
        <dbReference type="ChEBI" id="CHEBI:33019"/>
        <dbReference type="ChEBI" id="CHEBI:43474"/>
        <dbReference type="ChEBI" id="CHEBI:57502"/>
        <dbReference type="ChEBI" id="CHEBI:58017"/>
        <dbReference type="ChEBI" id="CHEBI:456216"/>
        <dbReference type="EC" id="6.3.4.21"/>
    </reaction>
</comment>
<dbReference type="PANTHER" id="PTHR11098:SF1">
    <property type="entry name" value="NICOTINATE PHOSPHORIBOSYLTRANSFERASE"/>
    <property type="match status" value="1"/>
</dbReference>
<comment type="pathway">
    <text evidence="1 8">Cofactor biosynthesis; NAD(+) biosynthesis; nicotinate D-ribonucleotide from nicotinate: step 1/1.</text>
</comment>
<dbReference type="Gene3D" id="3.20.140.10">
    <property type="entry name" value="nicotinate phosphoribosyltransferase"/>
    <property type="match status" value="1"/>
</dbReference>
<comment type="function">
    <text evidence="8">Catalyzes the synthesis of beta-nicotinate D-ribonucleotide from nicotinate and 5-phospho-D-ribose 1-phosphate at the expense of ATP.</text>
</comment>
<evidence type="ECO:0000313" key="12">
    <source>
        <dbReference type="Proteomes" id="UP000777482"/>
    </source>
</evidence>
<evidence type="ECO:0000259" key="10">
    <source>
        <dbReference type="Pfam" id="PF17767"/>
    </source>
</evidence>
<proteinExistence type="inferred from homology"/>
<comment type="similarity">
    <text evidence="2 8">Belongs to the NAPRTase family.</text>
</comment>
<dbReference type="NCBIfam" id="TIGR01514">
    <property type="entry name" value="NAPRTase"/>
    <property type="match status" value="1"/>
</dbReference>
<dbReference type="GO" id="GO:0034355">
    <property type="term" value="P:NAD+ biosynthetic process via the salvage pathway"/>
    <property type="evidence" value="ECO:0007669"/>
    <property type="project" value="TreeGrafter"/>
</dbReference>
<keyword evidence="11" id="KW-0328">Glycosyltransferase</keyword>
<evidence type="ECO:0000256" key="4">
    <source>
        <dbReference type="ARBA" id="ARBA00022553"/>
    </source>
</evidence>
<evidence type="ECO:0000256" key="2">
    <source>
        <dbReference type="ARBA" id="ARBA00010897"/>
    </source>
</evidence>
<dbReference type="EC" id="6.3.4.21" evidence="3 8"/>
<keyword evidence="6 8" id="KW-0662">Pyridine nucleotide biosynthesis</keyword>
<evidence type="ECO:0000256" key="3">
    <source>
        <dbReference type="ARBA" id="ARBA00013236"/>
    </source>
</evidence>
<dbReference type="AlphaFoldDB" id="A0A9P6W5G6"/>
<dbReference type="PIRSF" id="PIRSF000484">
    <property type="entry name" value="NAPRT"/>
    <property type="match status" value="1"/>
</dbReference>
<sequence>MAALSPAPQSYIQSMLDSDAYKYSMQNALLQAYPDVLVKYRFTNRGGTRFTREMFDACQLAINHLETLRLQPEERAFLERRCPYLPKSYLDFLASYRFRPHDQVKFEFVSTTGEKDANGVEWGKFELEISGKWVETILYEVPVMSIISEAYFTHVDTKWDYVGQFVLPSAMPAPDFTRTEQARDKGHRLFEAGCVLSEFGSRRRRTYKAHDIIMRGLIKANEDCGNGQMGKGGKLAGTSNLHFAQKYDLAPIGTIAHELIMGIAALEGYEGSNGRTMDLWEKIYPDGSLGIALTDTFTTRPFFDDFVANPERARRWKGLRQDSGDPIKFIPMAKEAFGKVGADPKTKVVVFSDALDVDRCIELKQAADEAGIGASFGVGTNLTNDFRHVDEPVLQEVPGEGPPRTEGEKSKALNMVIKLYSINDQPCVKISDELTKNTGDPEAVKLVKQRFGLEEHGAEESKWGPTV</sequence>
<name>A0A9P6W5G6_RHOMI</name>
<evidence type="ECO:0000256" key="6">
    <source>
        <dbReference type="ARBA" id="ARBA00022642"/>
    </source>
</evidence>
<protein>
    <recommendedName>
        <fullName evidence="3 8">Nicotinate phosphoribosyltransferase</fullName>
        <ecNumber evidence="3 8">6.3.4.21</ecNumber>
    </recommendedName>
</protein>
<dbReference type="InterPro" id="IPR036068">
    <property type="entry name" value="Nicotinate_pribotase-like_C"/>
</dbReference>
<evidence type="ECO:0000256" key="5">
    <source>
        <dbReference type="ARBA" id="ARBA00022598"/>
    </source>
</evidence>
<dbReference type="InterPro" id="IPR041525">
    <property type="entry name" value="N/Namide_PRibTrfase"/>
</dbReference>
<dbReference type="SUPFAM" id="SSF51690">
    <property type="entry name" value="Nicotinate/Quinolinate PRTase C-terminal domain-like"/>
    <property type="match status" value="1"/>
</dbReference>
<evidence type="ECO:0000313" key="11">
    <source>
        <dbReference type="EMBL" id="KAG0664572.1"/>
    </source>
</evidence>
<dbReference type="GO" id="GO:0004516">
    <property type="term" value="F:nicotinate phosphoribosyltransferase activity"/>
    <property type="evidence" value="ECO:0007669"/>
    <property type="project" value="UniProtKB-UniRule"/>
</dbReference>
<evidence type="ECO:0000259" key="9">
    <source>
        <dbReference type="Pfam" id="PF04095"/>
    </source>
</evidence>
<dbReference type="GO" id="GO:0016757">
    <property type="term" value="F:glycosyltransferase activity"/>
    <property type="evidence" value="ECO:0007669"/>
    <property type="project" value="UniProtKB-KW"/>
</dbReference>
<dbReference type="Pfam" id="PF17767">
    <property type="entry name" value="NAPRTase_N"/>
    <property type="match status" value="1"/>
</dbReference>
<dbReference type="Pfam" id="PF04095">
    <property type="entry name" value="NAPRTase"/>
    <property type="match status" value="1"/>
</dbReference>
<dbReference type="InterPro" id="IPR007229">
    <property type="entry name" value="Nic_PRibTrfase-Fam"/>
</dbReference>
<dbReference type="OrthoDB" id="193380at2759"/>
<dbReference type="GO" id="GO:0005829">
    <property type="term" value="C:cytosol"/>
    <property type="evidence" value="ECO:0007669"/>
    <property type="project" value="TreeGrafter"/>
</dbReference>
<dbReference type="EMBL" id="PUHQ01000013">
    <property type="protein sequence ID" value="KAG0664572.1"/>
    <property type="molecule type" value="Genomic_DNA"/>
</dbReference>
<feature type="domain" description="Nicotinate/nicotinamide phosphoribosyltransferase" evidence="9">
    <location>
        <begin position="196"/>
        <end position="454"/>
    </location>
</feature>
<dbReference type="InterPro" id="IPR040727">
    <property type="entry name" value="NAPRTase_N"/>
</dbReference>
<organism evidence="11 12">
    <name type="scientific">Rhodotorula mucilaginosa</name>
    <name type="common">Yeast</name>
    <name type="synonym">Rhodotorula rubra</name>
    <dbReference type="NCBI Taxonomy" id="5537"/>
    <lineage>
        <taxon>Eukaryota</taxon>
        <taxon>Fungi</taxon>
        <taxon>Dikarya</taxon>
        <taxon>Basidiomycota</taxon>
        <taxon>Pucciniomycotina</taxon>
        <taxon>Microbotryomycetes</taxon>
        <taxon>Sporidiobolales</taxon>
        <taxon>Sporidiobolaceae</taxon>
        <taxon>Rhodotorula</taxon>
    </lineage>
</organism>
<keyword evidence="12" id="KW-1185">Reference proteome</keyword>
<comment type="caution">
    <text evidence="11">The sequence shown here is derived from an EMBL/GenBank/DDBJ whole genome shotgun (WGS) entry which is preliminary data.</text>
</comment>
<keyword evidence="4" id="KW-0597">Phosphoprotein</keyword>
<dbReference type="PANTHER" id="PTHR11098">
    <property type="entry name" value="NICOTINATE PHOSPHORIBOSYLTRANSFERASE"/>
    <property type="match status" value="1"/>
</dbReference>
<feature type="domain" description="Nicotinate phosphoribosyltransferase N-terminal" evidence="10">
    <location>
        <begin position="16"/>
        <end position="148"/>
    </location>
</feature>
<evidence type="ECO:0000256" key="7">
    <source>
        <dbReference type="ARBA" id="ARBA00048668"/>
    </source>
</evidence>